<reference evidence="4" key="2">
    <citation type="submission" date="2023-02" db="EMBL/GenBank/DDBJ databases">
        <authorList>
            <person name="Swenson N.G."/>
            <person name="Wegrzyn J.L."/>
            <person name="Mcevoy S.L."/>
        </authorList>
    </citation>
    <scope>NUCLEOTIDE SEQUENCE</scope>
    <source>
        <strain evidence="4">91603</strain>
        <tissue evidence="4">Leaf</tissue>
    </source>
</reference>
<comment type="caution">
    <text evidence="4">The sequence shown here is derived from an EMBL/GenBank/DDBJ whole genome shotgun (WGS) entry which is preliminary data.</text>
</comment>
<accession>A0AAD5J4M0</accession>
<dbReference type="InterPro" id="IPR003653">
    <property type="entry name" value="Peptidase_C48_C"/>
</dbReference>
<sequence length="135" mass="15056">MTYTLQNKPFPLNIVSRDRVPQQDRGGNCGAHILRLIEYLAANRDTFDWKRPDDAATKGERRLSEAVAAREERDDVGVFPPYFKHISLKTLFNQICPRLAGADLLPCTPLIHGPCCCSGPSKVESSTLLLYLGLN</sequence>
<keyword evidence="1" id="KW-0645">Protease</keyword>
<reference evidence="4" key="1">
    <citation type="journal article" date="2022" name="Plant J.">
        <title>Strategies of tolerance reflected in two North American maple genomes.</title>
        <authorList>
            <person name="McEvoy S.L."/>
            <person name="Sezen U.U."/>
            <person name="Trouern-Trend A."/>
            <person name="McMahon S.M."/>
            <person name="Schaberg P.G."/>
            <person name="Yang J."/>
            <person name="Wegrzyn J.L."/>
            <person name="Swenson N.G."/>
        </authorList>
    </citation>
    <scope>NUCLEOTIDE SEQUENCE</scope>
    <source>
        <strain evidence="4">91603</strain>
    </source>
</reference>
<proteinExistence type="predicted"/>
<name>A0AAD5J4M0_ACENE</name>
<keyword evidence="5" id="KW-1185">Reference proteome</keyword>
<evidence type="ECO:0000256" key="1">
    <source>
        <dbReference type="ARBA" id="ARBA00022670"/>
    </source>
</evidence>
<organism evidence="4 5">
    <name type="scientific">Acer negundo</name>
    <name type="common">Box elder</name>
    <dbReference type="NCBI Taxonomy" id="4023"/>
    <lineage>
        <taxon>Eukaryota</taxon>
        <taxon>Viridiplantae</taxon>
        <taxon>Streptophyta</taxon>
        <taxon>Embryophyta</taxon>
        <taxon>Tracheophyta</taxon>
        <taxon>Spermatophyta</taxon>
        <taxon>Magnoliopsida</taxon>
        <taxon>eudicotyledons</taxon>
        <taxon>Gunneridae</taxon>
        <taxon>Pentapetalae</taxon>
        <taxon>rosids</taxon>
        <taxon>malvids</taxon>
        <taxon>Sapindales</taxon>
        <taxon>Sapindaceae</taxon>
        <taxon>Hippocastanoideae</taxon>
        <taxon>Acereae</taxon>
        <taxon>Acer</taxon>
    </lineage>
</organism>
<dbReference type="GO" id="GO:0008234">
    <property type="term" value="F:cysteine-type peptidase activity"/>
    <property type="evidence" value="ECO:0007669"/>
    <property type="project" value="InterPro"/>
</dbReference>
<dbReference type="EMBL" id="JAJSOW010000100">
    <property type="protein sequence ID" value="KAI9186085.1"/>
    <property type="molecule type" value="Genomic_DNA"/>
</dbReference>
<evidence type="ECO:0000259" key="3">
    <source>
        <dbReference type="Pfam" id="PF02902"/>
    </source>
</evidence>
<evidence type="ECO:0000256" key="2">
    <source>
        <dbReference type="ARBA" id="ARBA00022801"/>
    </source>
</evidence>
<keyword evidence="2" id="KW-0378">Hydrolase</keyword>
<dbReference type="AlphaFoldDB" id="A0AAD5J4M0"/>
<protein>
    <recommendedName>
        <fullName evidence="3">Ubiquitin-like protease family profile domain-containing protein</fullName>
    </recommendedName>
</protein>
<dbReference type="Proteomes" id="UP001064489">
    <property type="component" value="Chromosome 3"/>
</dbReference>
<feature type="domain" description="Ubiquitin-like protease family profile" evidence="3">
    <location>
        <begin position="6"/>
        <end position="44"/>
    </location>
</feature>
<evidence type="ECO:0000313" key="4">
    <source>
        <dbReference type="EMBL" id="KAI9186085.1"/>
    </source>
</evidence>
<dbReference type="GO" id="GO:0006508">
    <property type="term" value="P:proteolysis"/>
    <property type="evidence" value="ECO:0007669"/>
    <property type="project" value="UniProtKB-KW"/>
</dbReference>
<evidence type="ECO:0000313" key="5">
    <source>
        <dbReference type="Proteomes" id="UP001064489"/>
    </source>
</evidence>
<dbReference type="Pfam" id="PF02902">
    <property type="entry name" value="Peptidase_C48"/>
    <property type="match status" value="1"/>
</dbReference>
<gene>
    <name evidence="4" type="ORF">LWI28_013612</name>
</gene>